<dbReference type="RefSeq" id="WP_052683059.1">
    <property type="nucleotide sequence ID" value="NZ_CP119182.1"/>
</dbReference>
<evidence type="ECO:0000313" key="2">
    <source>
        <dbReference type="Proteomes" id="UP000661025"/>
    </source>
</evidence>
<comment type="caution">
    <text evidence="1">The sequence shown here is derived from an EMBL/GenBank/DDBJ whole genome shotgun (WGS) entry which is preliminary data.</text>
</comment>
<dbReference type="AlphaFoldDB" id="A0A927QPA0"/>
<dbReference type="Proteomes" id="UP000661025">
    <property type="component" value="Unassembled WGS sequence"/>
</dbReference>
<accession>A0A927QPA0</accession>
<evidence type="ECO:0000313" key="1">
    <source>
        <dbReference type="EMBL" id="MBD9728697.1"/>
    </source>
</evidence>
<dbReference type="GeneID" id="79933402"/>
<protein>
    <submittedName>
        <fullName evidence="1">Uncharacterized protein</fullName>
    </submittedName>
</protein>
<sequence>MNKTTNFGWAVGGQVSLGNASSPSKKWYNFVLSLIPSIQKSSTISTTETFEQPVPPGGFGQPWQVVQRRWKSGDYVGGWVNQNRSCTFGLNQAGHVYTWDPNVRWGYWQANIREREYDGIAVNGKL</sequence>
<organism evidence="1 2">
    <name type="scientific">Streptomyces caniscabiei</name>
    <dbReference type="NCBI Taxonomy" id="2746961"/>
    <lineage>
        <taxon>Bacteria</taxon>
        <taxon>Bacillati</taxon>
        <taxon>Actinomycetota</taxon>
        <taxon>Actinomycetes</taxon>
        <taxon>Kitasatosporales</taxon>
        <taxon>Streptomycetaceae</taxon>
        <taxon>Streptomyces</taxon>
    </lineage>
</organism>
<proteinExistence type="predicted"/>
<name>A0A927QPA0_9ACTN</name>
<reference evidence="1" key="1">
    <citation type="submission" date="2020-09" db="EMBL/GenBank/DDBJ databases">
        <title>Streptomyces canutascabiei sp. nov., which causes potato common scab and is distributed across the world.</title>
        <authorList>
            <person name="Nguyen H.P."/>
            <person name="Weisberg A.J."/>
            <person name="Chang J.H."/>
            <person name="Clarke C.R."/>
        </authorList>
    </citation>
    <scope>NUCLEOTIDE SEQUENCE</scope>
    <source>
        <strain evidence="1">ID-01-6.2a</strain>
    </source>
</reference>
<gene>
    <name evidence="1" type="ORF">IHE70_37060</name>
</gene>
<dbReference type="EMBL" id="JACYXT010000021">
    <property type="protein sequence ID" value="MBD9728697.1"/>
    <property type="molecule type" value="Genomic_DNA"/>
</dbReference>